<reference evidence="1" key="1">
    <citation type="submission" date="2023-04" db="EMBL/GenBank/DDBJ databases">
        <title>Phytophthora lilii NBRC 32176.</title>
        <authorList>
            <person name="Ichikawa N."/>
            <person name="Sato H."/>
            <person name="Tonouchi N."/>
        </authorList>
    </citation>
    <scope>NUCLEOTIDE SEQUENCE</scope>
    <source>
        <strain evidence="1">NBRC 32176</strain>
    </source>
</reference>
<dbReference type="OrthoDB" id="92188at2759"/>
<name>A0A9W6WZM1_9STRA</name>
<proteinExistence type="predicted"/>
<comment type="caution">
    <text evidence="1">The sequence shown here is derived from an EMBL/GenBank/DDBJ whole genome shotgun (WGS) entry which is preliminary data.</text>
</comment>
<accession>A0A9W6WZM1</accession>
<dbReference type="AlphaFoldDB" id="A0A9W6WZM1"/>
<keyword evidence="2" id="KW-1185">Reference proteome</keyword>
<gene>
    <name evidence="1" type="ORF">Plil01_000992200</name>
</gene>
<dbReference type="EMBL" id="BSXW01000510">
    <property type="protein sequence ID" value="GMF24276.1"/>
    <property type="molecule type" value="Genomic_DNA"/>
</dbReference>
<protein>
    <submittedName>
        <fullName evidence="1">Unnamed protein product</fullName>
    </submittedName>
</protein>
<evidence type="ECO:0000313" key="2">
    <source>
        <dbReference type="Proteomes" id="UP001165083"/>
    </source>
</evidence>
<evidence type="ECO:0000313" key="1">
    <source>
        <dbReference type="EMBL" id="GMF24276.1"/>
    </source>
</evidence>
<dbReference type="Proteomes" id="UP001165083">
    <property type="component" value="Unassembled WGS sequence"/>
</dbReference>
<organism evidence="1 2">
    <name type="scientific">Phytophthora lilii</name>
    <dbReference type="NCBI Taxonomy" id="2077276"/>
    <lineage>
        <taxon>Eukaryota</taxon>
        <taxon>Sar</taxon>
        <taxon>Stramenopiles</taxon>
        <taxon>Oomycota</taxon>
        <taxon>Peronosporomycetes</taxon>
        <taxon>Peronosporales</taxon>
        <taxon>Peronosporaceae</taxon>
        <taxon>Phytophthora</taxon>
    </lineage>
</organism>
<sequence>MSTASDISAFEHTVEPAPAETLFRAAFVNWQEAIIELPVKLQILNGGAGSVTTTGAATYDQLVPKAGSWQFIDSVQVVVDGVTVHTKQIHENVNTQFKAITEWDYNYYLKNATTSLFSLDDYEPLAGNAPQALDNVATTDFITTTNNVGEFGMANTVVNKGARERVTFSALDQQSTKLAYDVMGSSANIQAVSKAQVYVAPAGAVAVGAPFYVAHYLACVKLADICDYFKKCPMQKNTRGFIYINYNSSSTNIVTTSAGGVLTPGKISSISNNINFGNTCPIMWNLNFATGNAVYGASTATGLALPASAVTLTVTKFTVLPNQSFTWTVSNGIANPKKLILQPVISNPNAGGTTADTINPFRSPLTTIPATTSPFASLNNLQVTVVDKLANRWASHKGAFKAWQKSGGKKLMFSIYKHFEKHGIENFSMILVKQYEVVDRTHLNAYEQLWLNKFKKSAVNEQSALCVGGSVKKEKQKKRRKEYCEANKEKISQSMKAYYQKRKDALAEERKKHEVTCDCGLVVKEYNLERHKATKMHHKLKNGGRVAKSTKEYYEINKERLNAKIICDCGGRYSRMSKSTHVKSKKHLKWLNEQLN</sequence>